<evidence type="ECO:0000256" key="1">
    <source>
        <dbReference type="ARBA" id="ARBA00005582"/>
    </source>
</evidence>
<evidence type="ECO:0000313" key="4">
    <source>
        <dbReference type="Proteomes" id="UP000245369"/>
    </source>
</evidence>
<reference evidence="3 4" key="1">
    <citation type="submission" date="2018-05" db="EMBL/GenBank/DDBJ databases">
        <title>Complete genome sequences of Streptococcus sobrinus.</title>
        <authorList>
            <person name="Sales M."/>
            <person name="Jensen P.A."/>
        </authorList>
    </citation>
    <scope>NUCLEOTIDE SEQUENCE [LARGE SCALE GENOMIC DNA]</scope>
    <source>
        <strain evidence="3 4">SL1</strain>
    </source>
</reference>
<gene>
    <name evidence="3" type="ORF">DK182_04985</name>
</gene>
<organism evidence="3 4">
    <name type="scientific">Streptococcus sobrinus</name>
    <dbReference type="NCBI Taxonomy" id="1310"/>
    <lineage>
        <taxon>Bacteria</taxon>
        <taxon>Bacillati</taxon>
        <taxon>Bacillota</taxon>
        <taxon>Bacilli</taxon>
        <taxon>Lactobacillales</taxon>
        <taxon>Streptococcaceae</taxon>
        <taxon>Streptococcus</taxon>
    </lineage>
</organism>
<dbReference type="Pfam" id="PF00293">
    <property type="entry name" value="NUDIX"/>
    <property type="match status" value="1"/>
</dbReference>
<dbReference type="SUPFAM" id="SSF55811">
    <property type="entry name" value="Nudix"/>
    <property type="match status" value="1"/>
</dbReference>
<name>A0ABN5LJ42_9STRE</name>
<dbReference type="InterPro" id="IPR000086">
    <property type="entry name" value="NUDIX_hydrolase_dom"/>
</dbReference>
<dbReference type="Gene3D" id="3.90.79.10">
    <property type="entry name" value="Nucleoside Triphosphate Pyrophosphohydrolase"/>
    <property type="match status" value="1"/>
</dbReference>
<dbReference type="GeneID" id="93923867"/>
<sequence length="254" mass="29910">MTVRNFEQIGSEKEFLETYREELKDKYEKPSVTVDSVLLRYHEGQPQVLLIKRKTHPFKDCYALSGGFVEKDEDLDQAIRRQVKKETNVNLTEDQIEQLITVGTPGRDPRLWVITVAYLCYLKTTDESRARAGDDAASLHWVNIFAKDNQLQLFEDGQALSREQLAFDHWQILETAINRIKGRLEYFPTILQIMPQEETLTAYRELFGCFNENYLKMDSTNFLRRFKRLFTKTDKKKATRTKRAATYTYKIEEL</sequence>
<dbReference type="InterPro" id="IPR036388">
    <property type="entry name" value="WH-like_DNA-bd_sf"/>
</dbReference>
<accession>A0ABN5LJ42</accession>
<dbReference type="Proteomes" id="UP000245369">
    <property type="component" value="Chromosome"/>
</dbReference>
<dbReference type="Gene3D" id="1.10.10.10">
    <property type="entry name" value="Winged helix-like DNA-binding domain superfamily/Winged helix DNA-binding domain"/>
    <property type="match status" value="1"/>
</dbReference>
<dbReference type="CDD" id="cd18873">
    <property type="entry name" value="NUDIX_NadM_like"/>
    <property type="match status" value="1"/>
</dbReference>
<comment type="similarity">
    <text evidence="1">Belongs to the Nudix hydrolase family.</text>
</comment>
<dbReference type="EMBL" id="CP029490">
    <property type="protein sequence ID" value="AWN20741.1"/>
    <property type="molecule type" value="Genomic_DNA"/>
</dbReference>
<evidence type="ECO:0000313" key="3">
    <source>
        <dbReference type="EMBL" id="AWN20741.1"/>
    </source>
</evidence>
<dbReference type="PANTHER" id="PTHR43736:SF1">
    <property type="entry name" value="DIHYDRONEOPTERIN TRIPHOSPHATE DIPHOSPHATASE"/>
    <property type="match status" value="1"/>
</dbReference>
<evidence type="ECO:0000259" key="2">
    <source>
        <dbReference type="PROSITE" id="PS51462"/>
    </source>
</evidence>
<dbReference type="PANTHER" id="PTHR43736">
    <property type="entry name" value="ADP-RIBOSE PYROPHOSPHATASE"/>
    <property type="match status" value="1"/>
</dbReference>
<dbReference type="PROSITE" id="PS51462">
    <property type="entry name" value="NUDIX"/>
    <property type="match status" value="1"/>
</dbReference>
<feature type="domain" description="Nudix hydrolase" evidence="2">
    <location>
        <begin position="29"/>
        <end position="164"/>
    </location>
</feature>
<dbReference type="RefSeq" id="WP_002963402.1">
    <property type="nucleotide sequence ID" value="NZ_CP029490.1"/>
</dbReference>
<dbReference type="InterPro" id="IPR015797">
    <property type="entry name" value="NUDIX_hydrolase-like_dom_sf"/>
</dbReference>
<proteinExistence type="inferred from homology"/>
<protein>
    <submittedName>
        <fullName evidence="3">NUDIX domain-containing protein</fullName>
    </submittedName>
</protein>
<keyword evidence="4" id="KW-1185">Reference proteome</keyword>